<accession>A0A830E319</accession>
<dbReference type="AlphaFoldDB" id="A0A830E319"/>
<organism evidence="1 2">
    <name type="scientific">Haloferax sulfurifontis</name>
    <dbReference type="NCBI Taxonomy" id="255616"/>
    <lineage>
        <taxon>Archaea</taxon>
        <taxon>Methanobacteriati</taxon>
        <taxon>Methanobacteriota</taxon>
        <taxon>Stenosarchaea group</taxon>
        <taxon>Halobacteria</taxon>
        <taxon>Halobacteriales</taxon>
        <taxon>Haloferacaceae</taxon>
        <taxon>Haloferax</taxon>
    </lineage>
</organism>
<reference evidence="1" key="1">
    <citation type="journal article" date="2014" name="Int. J. Syst. Evol. Microbiol.">
        <title>Complete genome sequence of Corynebacterium casei LMG S-19264T (=DSM 44701T), isolated from a smear-ripened cheese.</title>
        <authorList>
            <consortium name="US DOE Joint Genome Institute (JGI-PGF)"/>
            <person name="Walter F."/>
            <person name="Albersmeier A."/>
            <person name="Kalinowski J."/>
            <person name="Ruckert C."/>
        </authorList>
    </citation>
    <scope>NUCLEOTIDE SEQUENCE</scope>
    <source>
        <strain evidence="1">CCM 7217</strain>
    </source>
</reference>
<gene>
    <name evidence="1" type="ORF">GCM10007209_37900</name>
</gene>
<comment type="caution">
    <text evidence="1">The sequence shown here is derived from an EMBL/GenBank/DDBJ whole genome shotgun (WGS) entry which is preliminary data.</text>
</comment>
<evidence type="ECO:0000313" key="1">
    <source>
        <dbReference type="EMBL" id="GGC72398.1"/>
    </source>
</evidence>
<reference evidence="1" key="2">
    <citation type="submission" date="2020-09" db="EMBL/GenBank/DDBJ databases">
        <authorList>
            <person name="Sun Q."/>
            <person name="Sedlacek I."/>
        </authorList>
    </citation>
    <scope>NUCLEOTIDE SEQUENCE</scope>
    <source>
        <strain evidence="1">CCM 7217</strain>
    </source>
</reference>
<dbReference type="RefSeq" id="WP_007274013.1">
    <property type="nucleotide sequence ID" value="NZ_BMCI01000010.1"/>
</dbReference>
<sequence>MTILDYAKPVAWRFYSYGTDGGGDPLFSFWAVLDEDTQVCIYDRNGGHGMWLSTDNEDGDHAGETPSDEFEEVLYDVLGTGGSVAAERLEPLPAYERYFFRVIHGTVEQTGSAPAELEAYLSHVAGEDVMVE</sequence>
<dbReference type="Proteomes" id="UP000646833">
    <property type="component" value="Unassembled WGS sequence"/>
</dbReference>
<name>A0A830E319_9EURY</name>
<evidence type="ECO:0000313" key="2">
    <source>
        <dbReference type="Proteomes" id="UP000646833"/>
    </source>
</evidence>
<dbReference type="EMBL" id="BMCI01000010">
    <property type="protein sequence ID" value="GGC72398.1"/>
    <property type="molecule type" value="Genomic_DNA"/>
</dbReference>
<proteinExistence type="predicted"/>
<protein>
    <submittedName>
        <fullName evidence="1">Uncharacterized protein</fullName>
    </submittedName>
</protein>